<keyword evidence="2" id="KW-0677">Repeat</keyword>
<keyword evidence="1" id="KW-0597">Phosphoprotein</keyword>
<feature type="domain" description="RRM" evidence="5">
    <location>
        <begin position="448"/>
        <end position="522"/>
    </location>
</feature>
<dbReference type="InterPro" id="IPR012677">
    <property type="entry name" value="Nucleotide-bd_a/b_plait_sf"/>
</dbReference>
<dbReference type="CDD" id="cd12693">
    <property type="entry name" value="RRM2_PTBP1_like"/>
    <property type="match status" value="1"/>
</dbReference>
<comment type="caution">
    <text evidence="6">The sequence shown here is derived from an EMBL/GenBank/DDBJ whole genome shotgun (WGS) entry which is preliminary data.</text>
</comment>
<dbReference type="InterPro" id="IPR000504">
    <property type="entry name" value="RRM_dom"/>
</dbReference>
<dbReference type="InterPro" id="IPR021790">
    <property type="entry name" value="PTBP1-like_RRM2"/>
</dbReference>
<evidence type="ECO:0000256" key="2">
    <source>
        <dbReference type="ARBA" id="ARBA00022737"/>
    </source>
</evidence>
<evidence type="ECO:0000313" key="7">
    <source>
        <dbReference type="Proteomes" id="UP001642483"/>
    </source>
</evidence>
<evidence type="ECO:0000313" key="6">
    <source>
        <dbReference type="EMBL" id="CAK8686970.1"/>
    </source>
</evidence>
<reference evidence="6 7" key="1">
    <citation type="submission" date="2024-02" db="EMBL/GenBank/DDBJ databases">
        <authorList>
            <person name="Daric V."/>
            <person name="Darras S."/>
        </authorList>
    </citation>
    <scope>NUCLEOTIDE SEQUENCE [LARGE SCALE GENOMIC DNA]</scope>
</reference>
<evidence type="ECO:0000256" key="3">
    <source>
        <dbReference type="ARBA" id="ARBA00022884"/>
    </source>
</evidence>
<dbReference type="PANTHER" id="PTHR15592">
    <property type="entry name" value="MATRIN 3/NUCLEAR PROTEIN 220-RELATED"/>
    <property type="match status" value="1"/>
</dbReference>
<dbReference type="EMBL" id="CAWYQH010000103">
    <property type="protein sequence ID" value="CAK8686970.1"/>
    <property type="molecule type" value="Genomic_DNA"/>
</dbReference>
<gene>
    <name evidence="6" type="ORF">CVLEPA_LOCUS19003</name>
</gene>
<dbReference type="Gene3D" id="3.30.70.330">
    <property type="match status" value="4"/>
</dbReference>
<feature type="domain" description="RRM" evidence="5">
    <location>
        <begin position="331"/>
        <end position="405"/>
    </location>
</feature>
<dbReference type="InterPro" id="IPR035979">
    <property type="entry name" value="RBD_domain_sf"/>
</dbReference>
<dbReference type="Pfam" id="PF11835">
    <property type="entry name" value="RRM_8"/>
    <property type="match status" value="1"/>
</dbReference>
<accession>A0ABP0GA41</accession>
<dbReference type="Pfam" id="PF00076">
    <property type="entry name" value="RRM_1"/>
    <property type="match status" value="1"/>
</dbReference>
<dbReference type="Pfam" id="PF13893">
    <property type="entry name" value="RRM_5"/>
    <property type="match status" value="1"/>
</dbReference>
<dbReference type="NCBIfam" id="TIGR01649">
    <property type="entry name" value="hnRNP-L_PTB"/>
    <property type="match status" value="1"/>
</dbReference>
<proteinExistence type="predicted"/>
<dbReference type="CDD" id="cd12425">
    <property type="entry name" value="RRM4_PTBP1_like"/>
    <property type="match status" value="1"/>
</dbReference>
<dbReference type="InterPro" id="IPR006536">
    <property type="entry name" value="HnRNP-L/PTB"/>
</dbReference>
<dbReference type="Proteomes" id="UP001642483">
    <property type="component" value="Unassembled WGS sequence"/>
</dbReference>
<feature type="domain" description="RRM" evidence="5">
    <location>
        <begin position="52"/>
        <end position="126"/>
    </location>
</feature>
<evidence type="ECO:0000256" key="4">
    <source>
        <dbReference type="PROSITE-ProRule" id="PRU00176"/>
    </source>
</evidence>
<name>A0ABP0GA41_CLALP</name>
<keyword evidence="7" id="KW-1185">Reference proteome</keyword>
<dbReference type="SUPFAM" id="SSF54928">
    <property type="entry name" value="RNA-binding domain, RBD"/>
    <property type="match status" value="3"/>
</dbReference>
<sequence length="524" mass="58006">MFICQIELVMDSVGSISGSKRINEDISHFVGSLNNGAKKIKTERGCNELISKVVHIRSLPNDVTENEVIQVGLNYGKVTNLLMLKGKNQAFLEMENEDVARQMVDDCTVTPPTIRQRVTYVQYSNHKELKTDNSPNQMKAMAVLQAMQQTEGGTNHVLRVVVENMLYPITLDVLHTIFSKFGVVLKTITFNKNNQFQALIQLGDAVQSQTAKLSLDGQNIYNGCCTLRIEYSKLSSLNVKYNNDKSRDYTRTDLPTGESSLLSTPSSLQSLLSGGGGNSLMSTPFSSQAATIAAALQQSQLQMSAGRQNVLKNTSVAAQLAAIVGPQNNNSVLHVSNLDEEGITPQILFTLFGVYGDVIRVKILFQKKSNALVQMSDDQQAQVAMKYLHGVKLLGRSLQVVLSKHSQVQLPKEGQDAANLTQDFSNSSLHRFKKPGSKNFQNIFPPSDVLHLSNIPPETTEDDLVEHFNIYGTVKAFKFFQKDRRMALIQMSGLDEAVKCLVMLHNLKLSDTNHLRVSFSKGHI</sequence>
<organism evidence="6 7">
    <name type="scientific">Clavelina lepadiformis</name>
    <name type="common">Light-bulb sea squirt</name>
    <name type="synonym">Ascidia lepadiformis</name>
    <dbReference type="NCBI Taxonomy" id="159417"/>
    <lineage>
        <taxon>Eukaryota</taxon>
        <taxon>Metazoa</taxon>
        <taxon>Chordata</taxon>
        <taxon>Tunicata</taxon>
        <taxon>Ascidiacea</taxon>
        <taxon>Aplousobranchia</taxon>
        <taxon>Clavelinidae</taxon>
        <taxon>Clavelina</taxon>
    </lineage>
</organism>
<keyword evidence="3 4" id="KW-0694">RNA-binding</keyword>
<evidence type="ECO:0000259" key="5">
    <source>
        <dbReference type="PROSITE" id="PS50102"/>
    </source>
</evidence>
<evidence type="ECO:0000256" key="1">
    <source>
        <dbReference type="ARBA" id="ARBA00022553"/>
    </source>
</evidence>
<protein>
    <recommendedName>
        <fullName evidence="5">RRM domain-containing protein</fullName>
    </recommendedName>
</protein>
<dbReference type="SMART" id="SM00360">
    <property type="entry name" value="RRM"/>
    <property type="match status" value="4"/>
</dbReference>
<dbReference type="PROSITE" id="PS50102">
    <property type="entry name" value="RRM"/>
    <property type="match status" value="3"/>
</dbReference>